<dbReference type="PANTHER" id="PTHR43818">
    <property type="entry name" value="BCDNA.GH03377"/>
    <property type="match status" value="1"/>
</dbReference>
<dbReference type="Proteomes" id="UP000254400">
    <property type="component" value="Unassembled WGS sequence"/>
</dbReference>
<proteinExistence type="predicted"/>
<dbReference type="InterPro" id="IPR000683">
    <property type="entry name" value="Gfo/Idh/MocA-like_OxRdtase_N"/>
</dbReference>
<accession>A0A378XY03</accession>
<feature type="domain" description="GFO/IDH/MocA-like oxidoreductase" evidence="3">
    <location>
        <begin position="132"/>
        <end position="265"/>
    </location>
</feature>
<dbReference type="GO" id="GO:0000166">
    <property type="term" value="F:nucleotide binding"/>
    <property type="evidence" value="ECO:0007669"/>
    <property type="project" value="InterPro"/>
</dbReference>
<dbReference type="InterPro" id="IPR050463">
    <property type="entry name" value="Gfo/Idh/MocA_oxidrdct_glycsds"/>
</dbReference>
<dbReference type="InterPro" id="IPR036291">
    <property type="entry name" value="NAD(P)-bd_dom_sf"/>
</dbReference>
<keyword evidence="1 4" id="KW-0560">Oxidoreductase</keyword>
<dbReference type="AlphaFoldDB" id="A0A378XY03"/>
<evidence type="ECO:0000313" key="5">
    <source>
        <dbReference type="Proteomes" id="UP000254400"/>
    </source>
</evidence>
<sequence length="368" mass="40119">MNKMKVGIIGCGKISGIYMENCHRFDILELFAVADLDQGRAEEQAIAFNVPNVYTVDEILADPQIELIINLTIPAVHAEVCLRALAAGKHVYVEKPLAVTREQGQAVLDLARQKGLLVGCAPETFFGSGIQTSLKLIEDGVIGNPVAATAFMMSRGHEHWHPDPEFYYAVGGGPMFDMGPYYLTALVQLLGPIATISGMTSKAMDQRTITSEKKKGQTIPVDIPTHVAGLLRFKQGAVGTLITSFDIFGGSTLPPIEVYGTHGTLQVPDPNTFGGPVRYRLLGEQEWTEAPLQPGYKENTRGIGVADMAYALRSGRPHRASGELAYHVLEAMWAFHDSSDQETLYTMQSTCQRPSALPENLPLYTLDV</sequence>
<name>A0A378XY03_PAEPO</name>
<dbReference type="SUPFAM" id="SSF55347">
    <property type="entry name" value="Glyceraldehyde-3-phosphate dehydrogenase-like, C-terminal domain"/>
    <property type="match status" value="1"/>
</dbReference>
<dbReference type="Pfam" id="PF22725">
    <property type="entry name" value="GFO_IDH_MocA_C3"/>
    <property type="match status" value="1"/>
</dbReference>
<feature type="domain" description="Gfo/Idh/MocA-like oxidoreductase N-terminal" evidence="2">
    <location>
        <begin position="4"/>
        <end position="118"/>
    </location>
</feature>
<evidence type="ECO:0000313" key="4">
    <source>
        <dbReference type="EMBL" id="SUA69805.1"/>
    </source>
</evidence>
<dbReference type="InterPro" id="IPR055170">
    <property type="entry name" value="GFO_IDH_MocA-like_dom"/>
</dbReference>
<protein>
    <submittedName>
        <fullName evidence="4">Dehydrogenase</fullName>
        <ecNumber evidence="4">1.-.-.-</ecNumber>
    </submittedName>
</protein>
<dbReference type="EMBL" id="UGSC01000001">
    <property type="protein sequence ID" value="SUA69805.1"/>
    <property type="molecule type" value="Genomic_DNA"/>
</dbReference>
<dbReference type="EC" id="1.-.-.-" evidence="4"/>
<dbReference type="GeneID" id="93346056"/>
<dbReference type="GO" id="GO:0016491">
    <property type="term" value="F:oxidoreductase activity"/>
    <property type="evidence" value="ECO:0007669"/>
    <property type="project" value="UniProtKB-KW"/>
</dbReference>
<dbReference type="Gene3D" id="3.30.360.10">
    <property type="entry name" value="Dihydrodipicolinate Reductase, domain 2"/>
    <property type="match status" value="1"/>
</dbReference>
<evidence type="ECO:0000259" key="2">
    <source>
        <dbReference type="Pfam" id="PF01408"/>
    </source>
</evidence>
<dbReference type="Pfam" id="PF01408">
    <property type="entry name" value="GFO_IDH_MocA"/>
    <property type="match status" value="1"/>
</dbReference>
<evidence type="ECO:0000259" key="3">
    <source>
        <dbReference type="Pfam" id="PF22725"/>
    </source>
</evidence>
<evidence type="ECO:0000256" key="1">
    <source>
        <dbReference type="ARBA" id="ARBA00023002"/>
    </source>
</evidence>
<dbReference type="SUPFAM" id="SSF51735">
    <property type="entry name" value="NAD(P)-binding Rossmann-fold domains"/>
    <property type="match status" value="1"/>
</dbReference>
<dbReference type="RefSeq" id="WP_019687330.1">
    <property type="nucleotide sequence ID" value="NZ_CP036496.1"/>
</dbReference>
<reference evidence="4 5" key="1">
    <citation type="submission" date="2018-06" db="EMBL/GenBank/DDBJ databases">
        <authorList>
            <consortium name="Pathogen Informatics"/>
            <person name="Doyle S."/>
        </authorList>
    </citation>
    <scope>NUCLEOTIDE SEQUENCE [LARGE SCALE GENOMIC DNA]</scope>
    <source>
        <strain evidence="4 5">NCTC10343</strain>
    </source>
</reference>
<gene>
    <name evidence="4" type="primary">yvaA</name>
    <name evidence="4" type="ORF">NCTC10343_02671</name>
</gene>
<organism evidence="4 5">
    <name type="scientific">Paenibacillus polymyxa</name>
    <name type="common">Bacillus polymyxa</name>
    <dbReference type="NCBI Taxonomy" id="1406"/>
    <lineage>
        <taxon>Bacteria</taxon>
        <taxon>Bacillati</taxon>
        <taxon>Bacillota</taxon>
        <taxon>Bacilli</taxon>
        <taxon>Bacillales</taxon>
        <taxon>Paenibacillaceae</taxon>
        <taxon>Paenibacillus</taxon>
    </lineage>
</organism>
<dbReference type="PANTHER" id="PTHR43818:SF11">
    <property type="entry name" value="BCDNA.GH03377"/>
    <property type="match status" value="1"/>
</dbReference>
<dbReference type="Gene3D" id="3.40.50.720">
    <property type="entry name" value="NAD(P)-binding Rossmann-like Domain"/>
    <property type="match status" value="1"/>
</dbReference>